<gene>
    <name evidence="2" type="ORF">E2C01_080228</name>
</gene>
<name>A0A5B7ILM4_PORTR</name>
<accession>A0A5B7ILM4</accession>
<dbReference type="EMBL" id="VSRR010068504">
    <property type="protein sequence ID" value="MPC85450.1"/>
    <property type="molecule type" value="Genomic_DNA"/>
</dbReference>
<protein>
    <submittedName>
        <fullName evidence="2">Uncharacterized protein</fullName>
    </submittedName>
</protein>
<sequence length="106" mass="12853">MEEEEKKRKMRHINNTLTAEHHKPFFILLLVLITNIPRITSTRRPENRRAGGLEGGNESGKLKWREKAKRWKVRQEWWTSGKDEGDEEIKKKRMKLEERREETRMV</sequence>
<evidence type="ECO:0000313" key="2">
    <source>
        <dbReference type="EMBL" id="MPC85450.1"/>
    </source>
</evidence>
<evidence type="ECO:0000256" key="1">
    <source>
        <dbReference type="SAM" id="MobiDB-lite"/>
    </source>
</evidence>
<dbReference type="AlphaFoldDB" id="A0A5B7ILM4"/>
<dbReference type="Proteomes" id="UP000324222">
    <property type="component" value="Unassembled WGS sequence"/>
</dbReference>
<evidence type="ECO:0000313" key="3">
    <source>
        <dbReference type="Proteomes" id="UP000324222"/>
    </source>
</evidence>
<comment type="caution">
    <text evidence="2">The sequence shown here is derived from an EMBL/GenBank/DDBJ whole genome shotgun (WGS) entry which is preliminary data.</text>
</comment>
<feature type="region of interest" description="Disordered" evidence="1">
    <location>
        <begin position="41"/>
        <end position="65"/>
    </location>
</feature>
<keyword evidence="3" id="KW-1185">Reference proteome</keyword>
<reference evidence="2 3" key="1">
    <citation type="submission" date="2019-05" db="EMBL/GenBank/DDBJ databases">
        <title>Another draft genome of Portunus trituberculatus and its Hox gene families provides insights of decapod evolution.</title>
        <authorList>
            <person name="Jeong J.-H."/>
            <person name="Song I."/>
            <person name="Kim S."/>
            <person name="Choi T."/>
            <person name="Kim D."/>
            <person name="Ryu S."/>
            <person name="Kim W."/>
        </authorList>
    </citation>
    <scope>NUCLEOTIDE SEQUENCE [LARGE SCALE GENOMIC DNA]</scope>
    <source>
        <tissue evidence="2">Muscle</tissue>
    </source>
</reference>
<proteinExistence type="predicted"/>
<organism evidence="2 3">
    <name type="scientific">Portunus trituberculatus</name>
    <name type="common">Swimming crab</name>
    <name type="synonym">Neptunus trituberculatus</name>
    <dbReference type="NCBI Taxonomy" id="210409"/>
    <lineage>
        <taxon>Eukaryota</taxon>
        <taxon>Metazoa</taxon>
        <taxon>Ecdysozoa</taxon>
        <taxon>Arthropoda</taxon>
        <taxon>Crustacea</taxon>
        <taxon>Multicrustacea</taxon>
        <taxon>Malacostraca</taxon>
        <taxon>Eumalacostraca</taxon>
        <taxon>Eucarida</taxon>
        <taxon>Decapoda</taxon>
        <taxon>Pleocyemata</taxon>
        <taxon>Brachyura</taxon>
        <taxon>Eubrachyura</taxon>
        <taxon>Portunoidea</taxon>
        <taxon>Portunidae</taxon>
        <taxon>Portuninae</taxon>
        <taxon>Portunus</taxon>
    </lineage>
</organism>